<keyword evidence="2" id="KW-0121">Carboxypeptidase</keyword>
<dbReference type="SUPFAM" id="SSF56601">
    <property type="entry name" value="beta-lactamase/transpeptidase-like"/>
    <property type="match status" value="1"/>
</dbReference>
<evidence type="ECO:0000313" key="3">
    <source>
        <dbReference type="Proteomes" id="UP000248790"/>
    </source>
</evidence>
<dbReference type="InterPro" id="IPR012338">
    <property type="entry name" value="Beta-lactam/transpept-like"/>
</dbReference>
<dbReference type="InterPro" id="IPR050491">
    <property type="entry name" value="AmpC-like"/>
</dbReference>
<dbReference type="EMBL" id="QLMC01000006">
    <property type="protein sequence ID" value="RAJ93271.1"/>
    <property type="molecule type" value="Genomic_DNA"/>
</dbReference>
<keyword evidence="2" id="KW-0378">Hydrolase</keyword>
<name>A0A327WNJ3_LARAB</name>
<protein>
    <submittedName>
        <fullName evidence="2">D-alanyl-D-alanine carboxypeptidase</fullName>
    </submittedName>
</protein>
<dbReference type="Proteomes" id="UP000248790">
    <property type="component" value="Unassembled WGS sequence"/>
</dbReference>
<sequence length="406" mass="45057">MKITPLFPLVTILILGSSTLQSCLQDHAPPTNTRAQLQYLTDSLYQRFNEEWGIDKNKGGFFLQVNSPAGSNLVSSNIEPGVQGNFHYRIASLSKIFTAAAIMLLHQEGKLTITDFIPSYLPTTPAYDIPNKNQITIKQLLQHRAGVFDITNQDIPTTVNQPYAGKRYSDYVRDDLNQDTHTFTFDELVGIVTQNKLSNFAPGATFGYSNTGYNLLGKIIEKASGMTYPDFIRTRFLEPLQLTNTYNVWQGADQRMKDPFVDSYLHIPGQSPIGTLEDNMSVHVTEGDMVSTPTDITRWIELLLTGKAGLTPQTVSMMQEMEVADVSHGVYGLGLTFNDGLGFGHDGAHLSYISTLRYNPATKTTVLMVANFFKTNTTPETSYNDFLELALGVRNTALRAAQIANK</sequence>
<dbReference type="InterPro" id="IPR001466">
    <property type="entry name" value="Beta-lactam-related"/>
</dbReference>
<comment type="caution">
    <text evidence="2">The sequence shown here is derived from an EMBL/GenBank/DDBJ whole genome shotgun (WGS) entry which is preliminary data.</text>
</comment>
<dbReference type="Gene3D" id="3.40.710.10">
    <property type="entry name" value="DD-peptidase/beta-lactamase superfamily"/>
    <property type="match status" value="1"/>
</dbReference>
<evidence type="ECO:0000259" key="1">
    <source>
        <dbReference type="Pfam" id="PF00144"/>
    </source>
</evidence>
<gene>
    <name evidence="2" type="ORF">LX87_04783</name>
</gene>
<proteinExistence type="predicted"/>
<evidence type="ECO:0000313" key="2">
    <source>
        <dbReference type="EMBL" id="RAJ93271.1"/>
    </source>
</evidence>
<keyword evidence="3" id="KW-1185">Reference proteome</keyword>
<organism evidence="2 3">
    <name type="scientific">Larkinella arboricola</name>
    <dbReference type="NCBI Taxonomy" id="643671"/>
    <lineage>
        <taxon>Bacteria</taxon>
        <taxon>Pseudomonadati</taxon>
        <taxon>Bacteroidota</taxon>
        <taxon>Cytophagia</taxon>
        <taxon>Cytophagales</taxon>
        <taxon>Spirosomataceae</taxon>
        <taxon>Larkinella</taxon>
    </lineage>
</organism>
<dbReference type="PROSITE" id="PS51257">
    <property type="entry name" value="PROKAR_LIPOPROTEIN"/>
    <property type="match status" value="1"/>
</dbReference>
<dbReference type="PANTHER" id="PTHR46825:SF9">
    <property type="entry name" value="BETA-LACTAMASE-RELATED DOMAIN-CONTAINING PROTEIN"/>
    <property type="match status" value="1"/>
</dbReference>
<accession>A0A327WNJ3</accession>
<dbReference type="RefSeq" id="WP_111630789.1">
    <property type="nucleotide sequence ID" value="NZ_QLMC01000006.1"/>
</dbReference>
<dbReference type="AlphaFoldDB" id="A0A327WNJ3"/>
<reference evidence="2 3" key="1">
    <citation type="submission" date="2018-06" db="EMBL/GenBank/DDBJ databases">
        <title>Genomic Encyclopedia of Archaeal and Bacterial Type Strains, Phase II (KMG-II): from individual species to whole genera.</title>
        <authorList>
            <person name="Goeker M."/>
        </authorList>
    </citation>
    <scope>NUCLEOTIDE SEQUENCE [LARGE SCALE GENOMIC DNA]</scope>
    <source>
        <strain evidence="2 3">DSM 21851</strain>
    </source>
</reference>
<dbReference type="GO" id="GO:0004180">
    <property type="term" value="F:carboxypeptidase activity"/>
    <property type="evidence" value="ECO:0007669"/>
    <property type="project" value="UniProtKB-KW"/>
</dbReference>
<dbReference type="PANTHER" id="PTHR46825">
    <property type="entry name" value="D-ALANYL-D-ALANINE-CARBOXYPEPTIDASE/ENDOPEPTIDASE AMPH"/>
    <property type="match status" value="1"/>
</dbReference>
<dbReference type="OrthoDB" id="9797709at2"/>
<dbReference type="Pfam" id="PF00144">
    <property type="entry name" value="Beta-lactamase"/>
    <property type="match status" value="1"/>
</dbReference>
<feature type="domain" description="Beta-lactamase-related" evidence="1">
    <location>
        <begin position="82"/>
        <end position="377"/>
    </location>
</feature>
<keyword evidence="2" id="KW-0645">Protease</keyword>